<keyword evidence="3" id="KW-0732">Signal</keyword>
<evidence type="ECO:0000256" key="3">
    <source>
        <dbReference type="ARBA" id="ARBA00022729"/>
    </source>
</evidence>
<dbReference type="RefSeq" id="WP_044532344.1">
    <property type="nucleotide sequence ID" value="NZ_CDQQ01000071.1"/>
</dbReference>
<dbReference type="Pfam" id="PF06321">
    <property type="entry name" value="P_gingi_FimA"/>
    <property type="match status" value="1"/>
</dbReference>
<gene>
    <name evidence="5" type="ORF">DWZ95_15620</name>
</gene>
<dbReference type="Gene3D" id="2.60.40.2580">
    <property type="match status" value="1"/>
</dbReference>
<keyword evidence="4" id="KW-0281">Fimbrium</keyword>
<dbReference type="InterPro" id="IPR029141">
    <property type="entry name" value="FimA_N"/>
</dbReference>
<comment type="similarity">
    <text evidence="2">Belongs to the bacteroidetes fimbrillin superfamily. FimA/Mfa1 family.</text>
</comment>
<protein>
    <submittedName>
        <fullName evidence="5">Uncharacterized protein</fullName>
    </submittedName>
</protein>
<evidence type="ECO:0000256" key="4">
    <source>
        <dbReference type="ARBA" id="ARBA00023263"/>
    </source>
</evidence>
<dbReference type="Pfam" id="PF21514">
    <property type="entry name" value="FimA-like_C"/>
    <property type="match status" value="1"/>
</dbReference>
<dbReference type="Gene3D" id="2.60.40.3690">
    <property type="match status" value="1"/>
</dbReference>
<organism evidence="5 6">
    <name type="scientific">Bacteroides intestinalis</name>
    <dbReference type="NCBI Taxonomy" id="329854"/>
    <lineage>
        <taxon>Bacteria</taxon>
        <taxon>Pseudomonadati</taxon>
        <taxon>Bacteroidota</taxon>
        <taxon>Bacteroidia</taxon>
        <taxon>Bacteroidales</taxon>
        <taxon>Bacteroidaceae</taxon>
        <taxon>Bacteroides</taxon>
    </lineage>
</organism>
<dbReference type="EMBL" id="QRPE01000020">
    <property type="protein sequence ID" value="RHL90509.1"/>
    <property type="molecule type" value="Genomic_DNA"/>
</dbReference>
<dbReference type="PROSITE" id="PS51257">
    <property type="entry name" value="PROKAR_LIPOPROTEIN"/>
    <property type="match status" value="1"/>
</dbReference>
<evidence type="ECO:0000313" key="5">
    <source>
        <dbReference type="EMBL" id="RHL90509.1"/>
    </source>
</evidence>
<evidence type="ECO:0000256" key="1">
    <source>
        <dbReference type="ARBA" id="ARBA00004561"/>
    </source>
</evidence>
<name>A0A415N528_9BACE</name>
<dbReference type="GO" id="GO:0009289">
    <property type="term" value="C:pilus"/>
    <property type="evidence" value="ECO:0007669"/>
    <property type="project" value="UniProtKB-SubCell"/>
</dbReference>
<evidence type="ECO:0000256" key="2">
    <source>
        <dbReference type="ARBA" id="ARBA00006011"/>
    </source>
</evidence>
<proteinExistence type="inferred from homology"/>
<evidence type="ECO:0000313" key="6">
    <source>
        <dbReference type="Proteomes" id="UP000285013"/>
    </source>
</evidence>
<comment type="subcellular location">
    <subcellularLocation>
        <location evidence="1">Fimbrium</location>
    </subcellularLocation>
</comment>
<dbReference type="Proteomes" id="UP000285013">
    <property type="component" value="Unassembled WGS sequence"/>
</dbReference>
<accession>A0A415N528</accession>
<comment type="caution">
    <text evidence="5">The sequence shown here is derived from an EMBL/GenBank/DDBJ whole genome shotgun (WGS) entry which is preliminary data.</text>
</comment>
<sequence length="377" mass="39430">MKTSNYLWAMLATATLSLTACGSDENENVIQPKEKTARLELTLVGTPADSRATGTLPTTDESQINRLTVAVFTGASGNPVNALREFTGDDIKAATSGTGKKITMLCEPGNGQTIYVVANASTGLFAGVTNLAGFKAKLMLLSETTKAAGAGAATDTQKANNLPMLGSTTGKDFTAGTETEAEIALSRLVARVSISSVKTAFDPVGRFKDATFKVDAIYLKNADSSVNADKTGSVPINGGHEGAVVTKYLYEAVTGHTANTELTTPYYFYTFPNVDSSKPTKLIIKGLFDADGSGSTSAPIARYYPITINKKQANTTISGGAGTDKGSIAANTRYVLTAVIKGEGAADDKTDIDPATLQLTVTVADWALTIRQDVTFE</sequence>
<reference evidence="5 6" key="1">
    <citation type="submission" date="2018-08" db="EMBL/GenBank/DDBJ databases">
        <title>A genome reference for cultivated species of the human gut microbiota.</title>
        <authorList>
            <person name="Zou Y."/>
            <person name="Xue W."/>
            <person name="Luo G."/>
        </authorList>
    </citation>
    <scope>NUCLEOTIDE SEQUENCE [LARGE SCALE GENOMIC DNA]</scope>
    <source>
        <strain evidence="5 6">AF36-16BH</strain>
    </source>
</reference>
<dbReference type="AlphaFoldDB" id="A0A415N528"/>